<protein>
    <submittedName>
        <fullName evidence="1">Uncharacterized protein</fullName>
    </submittedName>
</protein>
<dbReference type="EMBL" id="LZKJ01000143">
    <property type="protein sequence ID" value="OBI43919.1"/>
    <property type="molecule type" value="Genomic_DNA"/>
</dbReference>
<evidence type="ECO:0000313" key="2">
    <source>
        <dbReference type="Proteomes" id="UP000093592"/>
    </source>
</evidence>
<proteinExistence type="predicted"/>
<dbReference type="AlphaFoldDB" id="A0A1A2Z069"/>
<sequence>MFDIQAVPQLTKAFAGVDDAGVVDAITAAARRQNAMCARELAAVGELYERRAPDDDVDR</sequence>
<accession>A0A1A2Z069</accession>
<comment type="caution">
    <text evidence="1">The sequence shown here is derived from an EMBL/GenBank/DDBJ whole genome shotgun (WGS) entry which is preliminary data.</text>
</comment>
<dbReference type="Proteomes" id="UP000093592">
    <property type="component" value="Unassembled WGS sequence"/>
</dbReference>
<evidence type="ECO:0000313" key="1">
    <source>
        <dbReference type="EMBL" id="OBI43919.1"/>
    </source>
</evidence>
<name>A0A1A2Z069_9MYCO</name>
<reference evidence="2" key="1">
    <citation type="submission" date="2016-06" db="EMBL/GenBank/DDBJ databases">
        <authorList>
            <person name="Sutton G."/>
            <person name="Brinkac L."/>
            <person name="Sanka R."/>
            <person name="Adams M."/>
            <person name="Lau E."/>
            <person name="Sam S."/>
            <person name="Sreng N."/>
            <person name="Him V."/>
            <person name="Kerleguer A."/>
            <person name="Cheng S."/>
        </authorList>
    </citation>
    <scope>NUCLEOTIDE SEQUENCE [LARGE SCALE GENOMIC DNA]</scope>
    <source>
        <strain evidence="2">E861</strain>
    </source>
</reference>
<organism evidence="1 2">
    <name type="scientific">Mycobacterium kyorinense</name>
    <dbReference type="NCBI Taxonomy" id="487514"/>
    <lineage>
        <taxon>Bacteria</taxon>
        <taxon>Bacillati</taxon>
        <taxon>Actinomycetota</taxon>
        <taxon>Actinomycetes</taxon>
        <taxon>Mycobacteriales</taxon>
        <taxon>Mycobacteriaceae</taxon>
        <taxon>Mycobacterium</taxon>
    </lineage>
</organism>
<gene>
    <name evidence="1" type="ORF">A5707_03880</name>
</gene>